<evidence type="ECO:0000313" key="3">
    <source>
        <dbReference type="Proteomes" id="UP000472320"/>
    </source>
</evidence>
<dbReference type="EMBL" id="WNKX01000001">
    <property type="protein sequence ID" value="MTW08996.1"/>
    <property type="molecule type" value="Genomic_DNA"/>
</dbReference>
<dbReference type="CDD" id="cd05269">
    <property type="entry name" value="TMR_SDR_a"/>
    <property type="match status" value="1"/>
</dbReference>
<dbReference type="Gene3D" id="3.90.25.10">
    <property type="entry name" value="UDP-galactose 4-epimerase, domain 1"/>
    <property type="match status" value="1"/>
</dbReference>
<dbReference type="PANTHER" id="PTHR47129:SF1">
    <property type="entry name" value="NMRA-LIKE DOMAIN-CONTAINING PROTEIN"/>
    <property type="match status" value="1"/>
</dbReference>
<dbReference type="RefSeq" id="WP_155451993.1">
    <property type="nucleotide sequence ID" value="NZ_WNKX01000001.1"/>
</dbReference>
<proteinExistence type="predicted"/>
<comment type="caution">
    <text evidence="2">The sequence shown here is derived from an EMBL/GenBank/DDBJ whole genome shotgun (WGS) entry which is preliminary data.</text>
</comment>
<name>A0A6L6QB36_9BURK</name>
<dbReference type="OrthoDB" id="5510591at2"/>
<dbReference type="InterPro" id="IPR052718">
    <property type="entry name" value="NmrA-type_oxidoreductase"/>
</dbReference>
<feature type="domain" description="NmrA-like" evidence="1">
    <location>
        <begin position="2"/>
        <end position="229"/>
    </location>
</feature>
<dbReference type="AlphaFoldDB" id="A0A6L6QB36"/>
<organism evidence="2 3">
    <name type="scientific">Massilia eburnea</name>
    <dbReference type="NCBI Taxonomy" id="1776165"/>
    <lineage>
        <taxon>Bacteria</taxon>
        <taxon>Pseudomonadati</taxon>
        <taxon>Pseudomonadota</taxon>
        <taxon>Betaproteobacteria</taxon>
        <taxon>Burkholderiales</taxon>
        <taxon>Oxalobacteraceae</taxon>
        <taxon>Telluria group</taxon>
        <taxon>Massilia</taxon>
    </lineage>
</organism>
<dbReference type="Pfam" id="PF05368">
    <property type="entry name" value="NmrA"/>
    <property type="match status" value="1"/>
</dbReference>
<evidence type="ECO:0000313" key="2">
    <source>
        <dbReference type="EMBL" id="MTW08996.1"/>
    </source>
</evidence>
<gene>
    <name evidence="2" type="ORF">GM658_00130</name>
</gene>
<accession>A0A6L6QB36</accession>
<protein>
    <submittedName>
        <fullName evidence="2">NAD(P)H-binding protein</fullName>
    </submittedName>
</protein>
<dbReference type="Gene3D" id="3.40.50.720">
    <property type="entry name" value="NAD(P)-binding Rossmann-like Domain"/>
    <property type="match status" value="1"/>
</dbReference>
<keyword evidence="3" id="KW-1185">Reference proteome</keyword>
<dbReference type="Proteomes" id="UP000472320">
    <property type="component" value="Unassembled WGS sequence"/>
</dbReference>
<dbReference type="InterPro" id="IPR008030">
    <property type="entry name" value="NmrA-like"/>
</dbReference>
<dbReference type="SUPFAM" id="SSF51735">
    <property type="entry name" value="NAD(P)-binding Rossmann-fold domains"/>
    <property type="match status" value="1"/>
</dbReference>
<sequence length="283" mass="29098">MIVVTGATGALGQLVVEGLLEKVPAAQIVAAVRDPAKAAHLAARGVQVRRADYEDPASLDAALVGAERVLLVSANVVGKRTAQHRAVIDAAKRAGVKLLAYTSILRADTSPLKLAEEHVATEAAIRDSGLAYSFLRNGWYFENFNSRIQGAAQRGDMVGSAGEGRISAAARADYAAAAVAVLTAATPQAVYELAGSTSFTLAELAAEASRQSGKPAVYRNLPQAEFAAVLAGVGVPAPWPDLLADSDAGAARGGLFDDGKAMEKLIGRPTRSVAQAVEAALSA</sequence>
<reference evidence="2 3" key="1">
    <citation type="submission" date="2019-11" db="EMBL/GenBank/DDBJ databases">
        <title>Type strains purchased from KCTC, JCM and DSMZ.</title>
        <authorList>
            <person name="Lu H."/>
        </authorList>
    </citation>
    <scope>NUCLEOTIDE SEQUENCE [LARGE SCALE GENOMIC DNA]</scope>
    <source>
        <strain evidence="2 3">JCM 31587</strain>
    </source>
</reference>
<dbReference type="InterPro" id="IPR036291">
    <property type="entry name" value="NAD(P)-bd_dom_sf"/>
</dbReference>
<dbReference type="PANTHER" id="PTHR47129">
    <property type="entry name" value="QUINONE OXIDOREDUCTASE 2"/>
    <property type="match status" value="1"/>
</dbReference>
<evidence type="ECO:0000259" key="1">
    <source>
        <dbReference type="Pfam" id="PF05368"/>
    </source>
</evidence>